<accession>A0A0C9USY9</accession>
<evidence type="ECO:0000313" key="2">
    <source>
        <dbReference type="EMBL" id="KIJ28421.1"/>
    </source>
</evidence>
<dbReference type="OrthoDB" id="3067933at2759"/>
<organism evidence="2 3">
    <name type="scientific">Sphaerobolus stellatus (strain SS14)</name>
    <dbReference type="NCBI Taxonomy" id="990650"/>
    <lineage>
        <taxon>Eukaryota</taxon>
        <taxon>Fungi</taxon>
        <taxon>Dikarya</taxon>
        <taxon>Basidiomycota</taxon>
        <taxon>Agaricomycotina</taxon>
        <taxon>Agaricomycetes</taxon>
        <taxon>Phallomycetidae</taxon>
        <taxon>Geastrales</taxon>
        <taxon>Sphaerobolaceae</taxon>
        <taxon>Sphaerobolus</taxon>
    </lineage>
</organism>
<feature type="compositionally biased region" description="Polar residues" evidence="1">
    <location>
        <begin position="128"/>
        <end position="150"/>
    </location>
</feature>
<feature type="region of interest" description="Disordered" evidence="1">
    <location>
        <begin position="101"/>
        <end position="173"/>
    </location>
</feature>
<dbReference type="EMBL" id="KN837306">
    <property type="protein sequence ID" value="KIJ28421.1"/>
    <property type="molecule type" value="Genomic_DNA"/>
</dbReference>
<evidence type="ECO:0000256" key="1">
    <source>
        <dbReference type="SAM" id="MobiDB-lite"/>
    </source>
</evidence>
<feature type="compositionally biased region" description="Polar residues" evidence="1">
    <location>
        <begin position="158"/>
        <end position="173"/>
    </location>
</feature>
<sequence length="511" mass="57052">MISEYFYAFAGFNEELIQAEVGYLQEIHIFVSSIINEEHHASVIEAVRKYSHPFPFIIFTPSGHIRKPAQEVCHSSCTIRMTDDSILQKWKSLVIYEQGTGHITPPADDGTTEHPGSQVGQSVEDKNSQVNNTSNTGTNQVEVNPAQQETDTNHMEDQVNQQGEEVNDSRQQTGDQTNLQILLSHEDSSGAAQKPEVDFSVKPSSTPFPTQLRQLKMDGTFTAERKEENNWIHSMVTFSRITCQSLSVKTYKELFNEDLKDPPYNFSQFHLQIAVSTECKDAHLHYATPQSTLSEDKEQKATQGTKSSLQVTGGIGVSSSGVTGTLGANTTKESSSGVEKKLYKSGIVQSHDNGKIWWNYTVDDVSECCHGKDVASAELPQVNYRLQPQSSRKINDIHVIVNSYWTVKPILKVIGTTAKGLKDWLKKPRPKEPAGFSTIVQSVKITVPHTIQKRYRFEHEFSFGALNWSTSSAENKLPESVSDDDGKLEANAQRIPDKNCKEIPNIIPFDC</sequence>
<dbReference type="AlphaFoldDB" id="A0A0C9USY9"/>
<feature type="region of interest" description="Disordered" evidence="1">
    <location>
        <begin position="187"/>
        <end position="208"/>
    </location>
</feature>
<dbReference type="HOGENOM" id="CLU_029866_0_0_1"/>
<evidence type="ECO:0000313" key="3">
    <source>
        <dbReference type="Proteomes" id="UP000054279"/>
    </source>
</evidence>
<feature type="compositionally biased region" description="Polar residues" evidence="1">
    <location>
        <begin position="301"/>
        <end position="310"/>
    </location>
</feature>
<reference evidence="2 3" key="1">
    <citation type="submission" date="2014-06" db="EMBL/GenBank/DDBJ databases">
        <title>Evolutionary Origins and Diversification of the Mycorrhizal Mutualists.</title>
        <authorList>
            <consortium name="DOE Joint Genome Institute"/>
            <consortium name="Mycorrhizal Genomics Consortium"/>
            <person name="Kohler A."/>
            <person name="Kuo A."/>
            <person name="Nagy L.G."/>
            <person name="Floudas D."/>
            <person name="Copeland A."/>
            <person name="Barry K.W."/>
            <person name="Cichocki N."/>
            <person name="Veneault-Fourrey C."/>
            <person name="LaButti K."/>
            <person name="Lindquist E.A."/>
            <person name="Lipzen A."/>
            <person name="Lundell T."/>
            <person name="Morin E."/>
            <person name="Murat C."/>
            <person name="Riley R."/>
            <person name="Ohm R."/>
            <person name="Sun H."/>
            <person name="Tunlid A."/>
            <person name="Henrissat B."/>
            <person name="Grigoriev I.V."/>
            <person name="Hibbett D.S."/>
            <person name="Martin F."/>
        </authorList>
    </citation>
    <scope>NUCLEOTIDE SEQUENCE [LARGE SCALE GENOMIC DNA]</scope>
    <source>
        <strain evidence="2 3">SS14</strain>
    </source>
</reference>
<gene>
    <name evidence="2" type="ORF">M422DRAFT_71418</name>
</gene>
<keyword evidence="3" id="KW-1185">Reference proteome</keyword>
<name>A0A0C9USY9_SPHS4</name>
<proteinExistence type="predicted"/>
<protein>
    <submittedName>
        <fullName evidence="2">Uncharacterized protein</fullName>
    </submittedName>
</protein>
<feature type="region of interest" description="Disordered" evidence="1">
    <location>
        <begin position="290"/>
        <end position="310"/>
    </location>
</feature>
<dbReference type="Proteomes" id="UP000054279">
    <property type="component" value="Unassembled WGS sequence"/>
</dbReference>